<keyword evidence="3" id="KW-0201">Cytochrome c-type biogenesis</keyword>
<evidence type="ECO:0000256" key="5">
    <source>
        <dbReference type="ARBA" id="ARBA00023136"/>
    </source>
</evidence>
<dbReference type="InterPro" id="IPR023494">
    <property type="entry name" value="Cyt_c_bgen_Ccs1/CcsB/ResB"/>
</dbReference>
<evidence type="ECO:0000256" key="4">
    <source>
        <dbReference type="ARBA" id="ARBA00022989"/>
    </source>
</evidence>
<sequence>MNSPAQRNIPSRGTILLEFLGSMNLAINLLVTVAIASVVGTVLQQNQPYQDYIIKFGPFWHEVFKSLGLYDVYAAGWFLVILAFLVISTSVCIYRNAPNMVREMRQFRTRVQAVSLRNMHQVQEWHADAPVAALESRYRAWLRQHGYKTRSADHDDHHLIAAKKGSWNRLGYIFTHTAIVVICLGGLVDGQLPVRIKEMLGQIQPETRDIPASQVPEISWLPEGNPSFRGNVTIPEGGRAGIAFLQLRDGYLVQPLPFTIELKDFRIEHYVTGQPKSFESDLVIHDPEREQPVEATIAVNHPLIYEGYAIYQASFDDGGSGLSLTAWPLSHPTLDTQKVETAVFESLEVETPAGRQTLEFESFRPFNVNPAPEDSGKQFQNFGPSFTYKLRNTQGEAREYENYMLPVELEGRKFFLSGVRENPNQPFFYLHIPADPAGSPQRFLAFNALLRDEARVREIAAETVRQTFSELRLQEPGMVEEVTATMGRLVRMFARGGFDGIVEQVEATVPEDRRMQVIDAYMKVLRNILSALYAEVLRAEGVDLSAGINERDSRFYEDTLNAVTALPLYGSPFFLQLESFEQVQASGLQITRSPGKSVVYLGFTLLMIGVFMMFYVRQRRIWVWLQPQLDQTQVILAGSGERDRRDFEREFTQLYQGIRRAGESG</sequence>
<accession>A0A1Z4VMW4</accession>
<dbReference type="GO" id="GO:0016020">
    <property type="term" value="C:membrane"/>
    <property type="evidence" value="ECO:0007669"/>
    <property type="project" value="UniProtKB-SubCell"/>
</dbReference>
<proteinExistence type="predicted"/>
<protein>
    <submittedName>
        <fullName evidence="8">ResB family protein</fullName>
    </submittedName>
</protein>
<evidence type="ECO:0000259" key="7">
    <source>
        <dbReference type="Pfam" id="PF05140"/>
    </source>
</evidence>
<dbReference type="PANTHER" id="PTHR31566:SF0">
    <property type="entry name" value="CYTOCHROME C BIOGENESIS PROTEIN CCS1, CHLOROPLASTIC"/>
    <property type="match status" value="1"/>
</dbReference>
<dbReference type="RefSeq" id="WP_197702971.1">
    <property type="nucleotide sequence ID" value="NZ_AP018052.1"/>
</dbReference>
<dbReference type="Proteomes" id="UP000218765">
    <property type="component" value="Chromosome"/>
</dbReference>
<keyword evidence="2 6" id="KW-0812">Transmembrane</keyword>
<dbReference type="InterPro" id="IPR007816">
    <property type="entry name" value="ResB-like_domain"/>
</dbReference>
<organism evidence="8 9">
    <name type="scientific">Thiohalobacter thiocyanaticus</name>
    <dbReference type="NCBI Taxonomy" id="585455"/>
    <lineage>
        <taxon>Bacteria</taxon>
        <taxon>Pseudomonadati</taxon>
        <taxon>Pseudomonadota</taxon>
        <taxon>Gammaproteobacteria</taxon>
        <taxon>Thiohalobacterales</taxon>
        <taxon>Thiohalobacteraceae</taxon>
        <taxon>Thiohalobacter</taxon>
    </lineage>
</organism>
<keyword evidence="9" id="KW-1185">Reference proteome</keyword>
<dbReference type="Pfam" id="PF05140">
    <property type="entry name" value="ResB"/>
    <property type="match status" value="1"/>
</dbReference>
<reference evidence="8 9" key="1">
    <citation type="submission" date="2017-05" db="EMBL/GenBank/DDBJ databases">
        <title>Thiocyanate degradation by Thiohalobacter thiocyanaticus FOKN1.</title>
        <authorList>
            <person name="Oshiki M."/>
            <person name="Fukushima T."/>
            <person name="Kawano S."/>
            <person name="Nakagawa J."/>
        </authorList>
    </citation>
    <scope>NUCLEOTIDE SEQUENCE [LARGE SCALE GENOMIC DNA]</scope>
    <source>
        <strain evidence="8 9">FOKN1</strain>
    </source>
</reference>
<feature type="transmembrane region" description="Helical" evidence="6">
    <location>
        <begin position="72"/>
        <end position="94"/>
    </location>
</feature>
<feature type="transmembrane region" description="Helical" evidence="6">
    <location>
        <begin position="598"/>
        <end position="616"/>
    </location>
</feature>
<gene>
    <name evidence="8" type="ORF">FOKN1_0368</name>
</gene>
<evidence type="ECO:0000256" key="1">
    <source>
        <dbReference type="ARBA" id="ARBA00004141"/>
    </source>
</evidence>
<dbReference type="EMBL" id="AP018052">
    <property type="protein sequence ID" value="BAZ92772.1"/>
    <property type="molecule type" value="Genomic_DNA"/>
</dbReference>
<evidence type="ECO:0000256" key="2">
    <source>
        <dbReference type="ARBA" id="ARBA00022692"/>
    </source>
</evidence>
<keyword evidence="4 6" id="KW-1133">Transmembrane helix</keyword>
<feature type="transmembrane region" description="Helical" evidence="6">
    <location>
        <begin position="21"/>
        <end position="43"/>
    </location>
</feature>
<feature type="domain" description="ResB-like" evidence="7">
    <location>
        <begin position="23"/>
        <end position="651"/>
    </location>
</feature>
<evidence type="ECO:0000313" key="8">
    <source>
        <dbReference type="EMBL" id="BAZ92772.1"/>
    </source>
</evidence>
<dbReference type="GO" id="GO:0017004">
    <property type="term" value="P:cytochrome complex assembly"/>
    <property type="evidence" value="ECO:0007669"/>
    <property type="project" value="UniProtKB-KW"/>
</dbReference>
<dbReference type="KEGG" id="ttc:FOKN1_0368"/>
<evidence type="ECO:0000313" key="9">
    <source>
        <dbReference type="Proteomes" id="UP000218765"/>
    </source>
</evidence>
<evidence type="ECO:0000256" key="3">
    <source>
        <dbReference type="ARBA" id="ARBA00022748"/>
    </source>
</evidence>
<comment type="subcellular location">
    <subcellularLocation>
        <location evidence="1">Membrane</location>
        <topology evidence="1">Multi-pass membrane protein</topology>
    </subcellularLocation>
</comment>
<dbReference type="AlphaFoldDB" id="A0A1Z4VMW4"/>
<dbReference type="PANTHER" id="PTHR31566">
    <property type="entry name" value="CYTOCHROME C BIOGENESIS PROTEIN CCS1, CHLOROPLASTIC"/>
    <property type="match status" value="1"/>
</dbReference>
<feature type="transmembrane region" description="Helical" evidence="6">
    <location>
        <begin position="170"/>
        <end position="188"/>
    </location>
</feature>
<keyword evidence="5 6" id="KW-0472">Membrane</keyword>
<evidence type="ECO:0000256" key="6">
    <source>
        <dbReference type="SAM" id="Phobius"/>
    </source>
</evidence>
<name>A0A1Z4VMW4_9GAMM</name>